<evidence type="ECO:0000313" key="2">
    <source>
        <dbReference type="EMBL" id="RBP99105.1"/>
    </source>
</evidence>
<feature type="transmembrane region" description="Helical" evidence="1">
    <location>
        <begin position="554"/>
        <end position="577"/>
    </location>
</feature>
<feature type="transmembrane region" description="Helical" evidence="1">
    <location>
        <begin position="99"/>
        <end position="116"/>
    </location>
</feature>
<keyword evidence="1" id="KW-1133">Transmembrane helix</keyword>
<feature type="transmembrane region" description="Helical" evidence="1">
    <location>
        <begin position="487"/>
        <end position="509"/>
    </location>
</feature>
<organism evidence="2 3">
    <name type="scientific">Bifidobacterium xylocopae</name>
    <dbReference type="NCBI Taxonomy" id="2493119"/>
    <lineage>
        <taxon>Bacteria</taxon>
        <taxon>Bacillati</taxon>
        <taxon>Actinomycetota</taxon>
        <taxon>Actinomycetes</taxon>
        <taxon>Bifidobacteriales</taxon>
        <taxon>Bifidobacteriaceae</taxon>
        <taxon>Bifidobacterium</taxon>
    </lineage>
</organism>
<accession>A0A366KBK2</accession>
<dbReference type="AlphaFoldDB" id="A0A366KBK2"/>
<keyword evidence="3" id="KW-1185">Reference proteome</keyword>
<protein>
    <submittedName>
        <fullName evidence="2">Uncharacterized protein</fullName>
    </submittedName>
</protein>
<name>A0A366KBK2_9BIFI</name>
<feature type="transmembrane region" description="Helical" evidence="1">
    <location>
        <begin position="151"/>
        <end position="169"/>
    </location>
</feature>
<feature type="transmembrane region" description="Helical" evidence="1">
    <location>
        <begin position="21"/>
        <end position="40"/>
    </location>
</feature>
<comment type="caution">
    <text evidence="2">The sequence shown here is derived from an EMBL/GenBank/DDBJ whole genome shotgun (WGS) entry which is preliminary data.</text>
</comment>
<keyword evidence="1" id="KW-0812">Transmembrane</keyword>
<evidence type="ECO:0000256" key="1">
    <source>
        <dbReference type="SAM" id="Phobius"/>
    </source>
</evidence>
<dbReference type="EMBL" id="PDCH01000010">
    <property type="protein sequence ID" value="RBP99105.1"/>
    <property type="molecule type" value="Genomic_DNA"/>
</dbReference>
<feature type="transmembrane region" description="Helical" evidence="1">
    <location>
        <begin position="521"/>
        <end position="542"/>
    </location>
</feature>
<gene>
    <name evidence="2" type="ORF">CRD59_05510</name>
</gene>
<reference evidence="2 3" key="1">
    <citation type="submission" date="2017-10" db="EMBL/GenBank/DDBJ databases">
        <title>Bifidobacterium xylocopum sp. nov. and Bifidobacterium aemilianum sp. nov., from the carpenter bee (Xylocopa violacea) digestive tract.</title>
        <authorList>
            <person name="Alberoni D."/>
            <person name="Baffoni L."/>
            <person name="Di Gioia D."/>
            <person name="Gaggia F."/>
            <person name="Biavati B."/>
        </authorList>
    </citation>
    <scope>NUCLEOTIDE SEQUENCE [LARGE SCALE GENOMIC DNA]</scope>
    <source>
        <strain evidence="2 3">XV2</strain>
    </source>
</reference>
<dbReference type="Proteomes" id="UP000252345">
    <property type="component" value="Unassembled WGS sequence"/>
</dbReference>
<sequence>MTSIATITIISFKHFPKTRQALRFIIAMALVAITAGRLVMSLTLHMWYPFTQRADDALLMSYSFPEYPNSSDRYKLAKNQGYGWFLRAVGWSRINIDTVYFLLWFLAAVLVAFATYRFFHRTWLALSTYIYVLWNPLAFENWQGTRVYRNSIFAPTLFILLALLMLFLTSTPPKSKCVHGSTPGLTAAQILAWLGMGCFYCVLGLVFTIIYDMKEDSIWLVPMFIFVLSLKVITVVRSHSDIIRKTLAASLCLLPLISAYSGLEAIKSYNARNFGVHMLNTRTTGEIAGFISRIYKIKSLHQTPEIWSPADSIVAAEKASPTLQTQPGIIDYVTHSDFAAPDILVKPLTGDYISWQMLAAIDETIGMEDENAVQQFFRKVNMEIDAAFSDGSLTKTDKISVSSSLVPRSKHEIIELFDPASDVFSDTFTLQRYYQVSHNVNIPATGKYNIVNKRGLQQLNIDPRNPNPRIFPLFSYHNAQEVASTVVTIYMIVNILLLIVLLINLFCCVRDLHHRKWIRPAFTALSLCLFLYAYAYAFFAMWYAQYLKNTYVQFFYTAGLLTPFVAIGLILGLGAFCSDGHYWESLFARLKEYQANRLSPPQEAVSLHDQRSQ</sequence>
<feature type="transmembrane region" description="Helical" evidence="1">
    <location>
        <begin position="217"/>
        <end position="234"/>
    </location>
</feature>
<evidence type="ECO:0000313" key="3">
    <source>
        <dbReference type="Proteomes" id="UP000252345"/>
    </source>
</evidence>
<keyword evidence="1" id="KW-0472">Membrane</keyword>
<proteinExistence type="predicted"/>
<feature type="transmembrane region" description="Helical" evidence="1">
    <location>
        <begin position="190"/>
        <end position="211"/>
    </location>
</feature>